<organism evidence="1">
    <name type="scientific">Rhizophora mucronata</name>
    <name type="common">Asiatic mangrove</name>
    <dbReference type="NCBI Taxonomy" id="61149"/>
    <lineage>
        <taxon>Eukaryota</taxon>
        <taxon>Viridiplantae</taxon>
        <taxon>Streptophyta</taxon>
        <taxon>Embryophyta</taxon>
        <taxon>Tracheophyta</taxon>
        <taxon>Spermatophyta</taxon>
        <taxon>Magnoliopsida</taxon>
        <taxon>eudicotyledons</taxon>
        <taxon>Gunneridae</taxon>
        <taxon>Pentapetalae</taxon>
        <taxon>rosids</taxon>
        <taxon>fabids</taxon>
        <taxon>Malpighiales</taxon>
        <taxon>Rhizophoraceae</taxon>
        <taxon>Rhizophora</taxon>
    </lineage>
</organism>
<name>A0A2P2PCV3_RHIMU</name>
<proteinExistence type="predicted"/>
<dbReference type="AlphaFoldDB" id="A0A2P2PCV3"/>
<accession>A0A2P2PCV3</accession>
<evidence type="ECO:0000313" key="1">
    <source>
        <dbReference type="EMBL" id="MBX52523.1"/>
    </source>
</evidence>
<dbReference type="EMBL" id="GGEC01072039">
    <property type="protein sequence ID" value="MBX52523.1"/>
    <property type="molecule type" value="Transcribed_RNA"/>
</dbReference>
<protein>
    <submittedName>
        <fullName evidence="1">Uncharacterized protein</fullName>
    </submittedName>
</protein>
<reference evidence="1" key="1">
    <citation type="submission" date="2018-02" db="EMBL/GenBank/DDBJ databases">
        <title>Rhizophora mucronata_Transcriptome.</title>
        <authorList>
            <person name="Meera S.P."/>
            <person name="Sreeshan A."/>
            <person name="Augustine A."/>
        </authorList>
    </citation>
    <scope>NUCLEOTIDE SEQUENCE</scope>
    <source>
        <tissue evidence="1">Leaf</tissue>
    </source>
</reference>
<sequence>MGNTIELDPCVNYICIMNHIHCVGPLLISCYM</sequence>